<evidence type="ECO:0000256" key="3">
    <source>
        <dbReference type="ARBA" id="ARBA00022630"/>
    </source>
</evidence>
<dbReference type="Gene3D" id="3.30.560.10">
    <property type="entry name" value="Glucose Oxidase, domain 3"/>
    <property type="match status" value="1"/>
</dbReference>
<dbReference type="RefSeq" id="WP_026936863.1">
    <property type="nucleotide sequence ID" value="NZ_CP028426.1"/>
</dbReference>
<evidence type="ECO:0000256" key="1">
    <source>
        <dbReference type="ARBA" id="ARBA00001974"/>
    </source>
</evidence>
<feature type="domain" description="Glucose-methanol-choline oxidoreductase N-terminal" evidence="5">
    <location>
        <begin position="254"/>
        <end position="268"/>
    </location>
</feature>
<dbReference type="Proteomes" id="UP001170379">
    <property type="component" value="Unassembled WGS sequence"/>
</dbReference>
<evidence type="ECO:0000256" key="2">
    <source>
        <dbReference type="ARBA" id="ARBA00010790"/>
    </source>
</evidence>
<comment type="caution">
    <text evidence="6">The sequence shown here is derived from an EMBL/GenBank/DDBJ whole genome shotgun (WGS) entry which is preliminary data.</text>
</comment>
<dbReference type="InterPro" id="IPR036188">
    <property type="entry name" value="FAD/NAD-bd_sf"/>
</dbReference>
<dbReference type="InterPro" id="IPR000172">
    <property type="entry name" value="GMC_OxRdtase_N"/>
</dbReference>
<name>A0ABT7C927_9MICO</name>
<dbReference type="PIRSF" id="PIRSF000137">
    <property type="entry name" value="Alcohol_oxidase"/>
    <property type="match status" value="1"/>
</dbReference>
<dbReference type="SUPFAM" id="SSF54373">
    <property type="entry name" value="FAD-linked reductases, C-terminal domain"/>
    <property type="match status" value="1"/>
</dbReference>
<evidence type="ECO:0000313" key="7">
    <source>
        <dbReference type="Proteomes" id="UP001170379"/>
    </source>
</evidence>
<reference evidence="6" key="1">
    <citation type="submission" date="2018-03" db="EMBL/GenBank/DDBJ databases">
        <authorList>
            <person name="Nunes O.C."/>
            <person name="Lopes A.R."/>
            <person name="Froufe H."/>
            <person name="Munoz-Merida A."/>
            <person name="Barroso C."/>
            <person name="Egas C."/>
        </authorList>
    </citation>
    <scope>NUCLEOTIDE SEQUENCE</scope>
    <source>
        <strain evidence="6">ON4</strain>
    </source>
</reference>
<dbReference type="SUPFAM" id="SSF51905">
    <property type="entry name" value="FAD/NAD(P)-binding domain"/>
    <property type="match status" value="1"/>
</dbReference>
<sequence length="536" mass="57918">MTVYGADYVIVGSGAAGSVLAYRLSENPHVRVVVLESGGNDRAPVHRIPKGFFFTMHNDKYSKYFPTKPFGPHNTTEQWWRGHIVGGSTTTNGLVWNRGWKQDYDSLEAAGNPGWNWQGFLKAFREIEDFEPGANELHGGSGRERVQVAKPRDETTDLFIDSTSVVGAHRVDDINGSDDPRAGYGQYATRRGIRVSAADAYLHPALKRPNVRMLTHATVNNVTFSGKRATGVAFEHRGERHEVRAKLEVIVAGGTLDSPLLLERSGIGRGDVLAAAGVQQLVESPNVGERLQEHRGATLMYQIKDLPSFNTQLSSPPRYLATGAKYLATRTGVISQGSASGMVFFKVDPASDRPDAIGYFNPISTKTSQLAGSGLAVADEPGVMLGLYPLRPTSRGSIHITGPNAEDGGIVNPQFLTSDYDRKIVSQLVLKGREIFERGAISNYIVHETAPGTEVTDEESALRNSLEAGTNGYHPLSTCAMGPNDDDVVDADLRVRGVDALRVVDASVFVDQPSGNTSAPVQALAWQAAERIAAAH</sequence>
<dbReference type="Pfam" id="PF05199">
    <property type="entry name" value="GMC_oxred_C"/>
    <property type="match status" value="1"/>
</dbReference>
<protein>
    <submittedName>
        <fullName evidence="6">FAD-binding protein</fullName>
    </submittedName>
</protein>
<proteinExistence type="inferred from homology"/>
<dbReference type="PANTHER" id="PTHR11552:SF147">
    <property type="entry name" value="CHOLINE DEHYDROGENASE, MITOCHONDRIAL"/>
    <property type="match status" value="1"/>
</dbReference>
<dbReference type="PANTHER" id="PTHR11552">
    <property type="entry name" value="GLUCOSE-METHANOL-CHOLINE GMC OXIDOREDUCTASE"/>
    <property type="match status" value="1"/>
</dbReference>
<keyword evidence="4" id="KW-0274">FAD</keyword>
<accession>A0ABT7C927</accession>
<evidence type="ECO:0000256" key="4">
    <source>
        <dbReference type="ARBA" id="ARBA00022827"/>
    </source>
</evidence>
<organism evidence="6 7">
    <name type="scientific">Gulosibacter molinativorax</name>
    <dbReference type="NCBI Taxonomy" id="256821"/>
    <lineage>
        <taxon>Bacteria</taxon>
        <taxon>Bacillati</taxon>
        <taxon>Actinomycetota</taxon>
        <taxon>Actinomycetes</taxon>
        <taxon>Micrococcales</taxon>
        <taxon>Microbacteriaceae</taxon>
        <taxon>Gulosibacter</taxon>
    </lineage>
</organism>
<dbReference type="Gene3D" id="3.50.50.60">
    <property type="entry name" value="FAD/NAD(P)-binding domain"/>
    <property type="match status" value="1"/>
</dbReference>
<dbReference type="InterPro" id="IPR007867">
    <property type="entry name" value="GMC_OxRtase_C"/>
</dbReference>
<dbReference type="Pfam" id="PF00732">
    <property type="entry name" value="GMC_oxred_N"/>
    <property type="match status" value="1"/>
</dbReference>
<comment type="cofactor">
    <cofactor evidence="1">
        <name>FAD</name>
        <dbReference type="ChEBI" id="CHEBI:57692"/>
    </cofactor>
</comment>
<keyword evidence="7" id="KW-1185">Reference proteome</keyword>
<reference evidence="6" key="2">
    <citation type="journal article" date="2022" name="Sci. Rep.">
        <title>In silico prediction of the enzymes involved in the degradation of the herbicide molinate by Gulosibacter molinativorax ON4T.</title>
        <authorList>
            <person name="Lopes A.R."/>
            <person name="Bunin E."/>
            <person name="Viana A.T."/>
            <person name="Froufe H."/>
            <person name="Munoz-Merida A."/>
            <person name="Pinho D."/>
            <person name="Figueiredo J."/>
            <person name="Barroso C."/>
            <person name="Vaz-Moreira I."/>
            <person name="Bellanger X."/>
            <person name="Egas C."/>
            <person name="Nunes O.C."/>
        </authorList>
    </citation>
    <scope>NUCLEOTIDE SEQUENCE</scope>
    <source>
        <strain evidence="6">ON4</strain>
    </source>
</reference>
<evidence type="ECO:0000259" key="5">
    <source>
        <dbReference type="PROSITE" id="PS00624"/>
    </source>
</evidence>
<dbReference type="EMBL" id="PXVD01000010">
    <property type="protein sequence ID" value="MDJ1371232.1"/>
    <property type="molecule type" value="Genomic_DNA"/>
</dbReference>
<dbReference type="InterPro" id="IPR012132">
    <property type="entry name" value="GMC_OxRdtase"/>
</dbReference>
<comment type="similarity">
    <text evidence="2">Belongs to the GMC oxidoreductase family.</text>
</comment>
<keyword evidence="3" id="KW-0285">Flavoprotein</keyword>
<evidence type="ECO:0000313" key="6">
    <source>
        <dbReference type="EMBL" id="MDJ1371232.1"/>
    </source>
</evidence>
<dbReference type="PROSITE" id="PS00624">
    <property type="entry name" value="GMC_OXRED_2"/>
    <property type="match status" value="1"/>
</dbReference>
<gene>
    <name evidence="6" type="ORF">C7K25_07600</name>
</gene>